<keyword evidence="2" id="KW-0808">Transferase</keyword>
<dbReference type="InterPro" id="IPR029063">
    <property type="entry name" value="SAM-dependent_MTases_sf"/>
</dbReference>
<gene>
    <name evidence="4" type="ORF">SAMN04487895_10554</name>
</gene>
<dbReference type="Proteomes" id="UP000198809">
    <property type="component" value="Unassembled WGS sequence"/>
</dbReference>
<dbReference type="PANTHER" id="PTHR43861">
    <property type="entry name" value="TRANS-ACONITATE 2-METHYLTRANSFERASE-RELATED"/>
    <property type="match status" value="1"/>
</dbReference>
<keyword evidence="1 4" id="KW-0489">Methyltransferase</keyword>
<name>A0A1H8M3F5_9BACL</name>
<dbReference type="Gene3D" id="3.40.50.150">
    <property type="entry name" value="Vaccinia Virus protein VP39"/>
    <property type="match status" value="1"/>
</dbReference>
<protein>
    <submittedName>
        <fullName evidence="4">Ubiquinone/menaquinone biosynthesis C-methylase UbiE</fullName>
    </submittedName>
</protein>
<dbReference type="InterPro" id="IPR041698">
    <property type="entry name" value="Methyltransf_25"/>
</dbReference>
<evidence type="ECO:0000313" key="5">
    <source>
        <dbReference type="Proteomes" id="UP000198809"/>
    </source>
</evidence>
<sequence>MEGAVLSVSSYGKFAYVYDELMADMPYPQWLAFAEAAWERLGKPKTVAELGCGTGSLTIPLAEAGYHMTGIDLSSDMLAVARQKMEDRPRGRRFMREGSVHWIRQDMREWELPEPVDSVISFCDSLNYILEESDISAVFERTCKGLKPGGSFLFDVHHPRTLIRYEEEQPFIMDDLSVSYIWTCDLDVPRTEIEHHLSIFVREEAESDRYRRFEETHVQRAYDPQWMEEALRRAGFREVKVYADFEWRPAREDTQRLFYVAVK</sequence>
<dbReference type="STRING" id="1333845.SAMN04487895_10554"/>
<organism evidence="4 5">
    <name type="scientific">Paenibacillus sophorae</name>
    <dbReference type="NCBI Taxonomy" id="1333845"/>
    <lineage>
        <taxon>Bacteria</taxon>
        <taxon>Bacillati</taxon>
        <taxon>Bacillota</taxon>
        <taxon>Bacilli</taxon>
        <taxon>Bacillales</taxon>
        <taxon>Paenibacillaceae</taxon>
        <taxon>Paenibacillus</taxon>
    </lineage>
</organism>
<accession>A0A1H8M3F5</accession>
<dbReference type="Pfam" id="PF13649">
    <property type="entry name" value="Methyltransf_25"/>
    <property type="match status" value="1"/>
</dbReference>
<evidence type="ECO:0000313" key="4">
    <source>
        <dbReference type="EMBL" id="SEO11859.1"/>
    </source>
</evidence>
<dbReference type="GO" id="GO:0008168">
    <property type="term" value="F:methyltransferase activity"/>
    <property type="evidence" value="ECO:0007669"/>
    <property type="project" value="UniProtKB-KW"/>
</dbReference>
<dbReference type="EMBL" id="FODH01000005">
    <property type="protein sequence ID" value="SEO11859.1"/>
    <property type="molecule type" value="Genomic_DNA"/>
</dbReference>
<proteinExistence type="predicted"/>
<dbReference type="GO" id="GO:0032259">
    <property type="term" value="P:methylation"/>
    <property type="evidence" value="ECO:0007669"/>
    <property type="project" value="UniProtKB-KW"/>
</dbReference>
<dbReference type="SUPFAM" id="SSF53335">
    <property type="entry name" value="S-adenosyl-L-methionine-dependent methyltransferases"/>
    <property type="match status" value="1"/>
</dbReference>
<dbReference type="CDD" id="cd02440">
    <property type="entry name" value="AdoMet_MTases"/>
    <property type="match status" value="1"/>
</dbReference>
<evidence type="ECO:0000256" key="1">
    <source>
        <dbReference type="ARBA" id="ARBA00022603"/>
    </source>
</evidence>
<dbReference type="Gene3D" id="2.20.25.110">
    <property type="entry name" value="S-adenosyl-L-methionine-dependent methyltransferases"/>
    <property type="match status" value="1"/>
</dbReference>
<keyword evidence="4" id="KW-0830">Ubiquinone</keyword>
<reference evidence="4 5" key="1">
    <citation type="submission" date="2016-10" db="EMBL/GenBank/DDBJ databases">
        <authorList>
            <person name="de Groot N.N."/>
        </authorList>
    </citation>
    <scope>NUCLEOTIDE SEQUENCE [LARGE SCALE GENOMIC DNA]</scope>
    <source>
        <strain evidence="4 5">CGMCC 1.10238</strain>
    </source>
</reference>
<dbReference type="AlphaFoldDB" id="A0A1H8M3F5"/>
<evidence type="ECO:0000256" key="2">
    <source>
        <dbReference type="ARBA" id="ARBA00022679"/>
    </source>
</evidence>
<evidence type="ECO:0000259" key="3">
    <source>
        <dbReference type="Pfam" id="PF13649"/>
    </source>
</evidence>
<dbReference type="PANTHER" id="PTHR43861:SF1">
    <property type="entry name" value="TRANS-ACONITATE 2-METHYLTRANSFERASE"/>
    <property type="match status" value="1"/>
</dbReference>
<feature type="domain" description="Methyltransferase" evidence="3">
    <location>
        <begin position="47"/>
        <end position="150"/>
    </location>
</feature>